<protein>
    <submittedName>
        <fullName evidence="1">Uncharacterized protein</fullName>
    </submittedName>
</protein>
<dbReference type="AlphaFoldDB" id="A0AAV2P199"/>
<evidence type="ECO:0000313" key="2">
    <source>
        <dbReference type="Proteomes" id="UP001497644"/>
    </source>
</evidence>
<name>A0AAV2P199_9HYME</name>
<dbReference type="Proteomes" id="UP001497644">
    <property type="component" value="Chromosome 6"/>
</dbReference>
<evidence type="ECO:0000313" key="1">
    <source>
        <dbReference type="EMBL" id="CAL1686393.1"/>
    </source>
</evidence>
<accession>A0AAV2P199</accession>
<gene>
    <name evidence="1" type="ORF">LPLAT_LOCUS11702</name>
</gene>
<dbReference type="EMBL" id="OZ034829">
    <property type="protein sequence ID" value="CAL1686393.1"/>
    <property type="molecule type" value="Genomic_DNA"/>
</dbReference>
<sequence length="75" mass="8307">MTPSHVQIQIHTHSAASLRRTRLAGMESDALVGLGRLGWAICSIPDTVTLQEHPIAWYSLRSHVTLVTVSSLKFR</sequence>
<reference evidence="1" key="1">
    <citation type="submission" date="2024-04" db="EMBL/GenBank/DDBJ databases">
        <authorList>
            <consortium name="Molecular Ecology Group"/>
        </authorList>
    </citation>
    <scope>NUCLEOTIDE SEQUENCE</scope>
</reference>
<proteinExistence type="predicted"/>
<organism evidence="1 2">
    <name type="scientific">Lasius platythorax</name>
    <dbReference type="NCBI Taxonomy" id="488582"/>
    <lineage>
        <taxon>Eukaryota</taxon>
        <taxon>Metazoa</taxon>
        <taxon>Ecdysozoa</taxon>
        <taxon>Arthropoda</taxon>
        <taxon>Hexapoda</taxon>
        <taxon>Insecta</taxon>
        <taxon>Pterygota</taxon>
        <taxon>Neoptera</taxon>
        <taxon>Endopterygota</taxon>
        <taxon>Hymenoptera</taxon>
        <taxon>Apocrita</taxon>
        <taxon>Aculeata</taxon>
        <taxon>Formicoidea</taxon>
        <taxon>Formicidae</taxon>
        <taxon>Formicinae</taxon>
        <taxon>Lasius</taxon>
        <taxon>Lasius</taxon>
    </lineage>
</organism>
<keyword evidence="2" id="KW-1185">Reference proteome</keyword>